<feature type="region of interest" description="Disordered" evidence="1">
    <location>
        <begin position="53"/>
        <end position="80"/>
    </location>
</feature>
<protein>
    <submittedName>
        <fullName evidence="2">(apollo) hypothetical protein</fullName>
    </submittedName>
</protein>
<accession>A0A8S3VZQ0</accession>
<gene>
    <name evidence="2" type="ORF">PAPOLLO_LOCUS37</name>
</gene>
<keyword evidence="3" id="KW-1185">Reference proteome</keyword>
<proteinExistence type="predicted"/>
<dbReference type="AlphaFoldDB" id="A0A8S3VZQ0"/>
<evidence type="ECO:0000313" key="3">
    <source>
        <dbReference type="Proteomes" id="UP000691718"/>
    </source>
</evidence>
<dbReference type="EMBL" id="CAJQZP010000001">
    <property type="protein sequence ID" value="CAG4929516.1"/>
    <property type="molecule type" value="Genomic_DNA"/>
</dbReference>
<evidence type="ECO:0000313" key="2">
    <source>
        <dbReference type="EMBL" id="CAG4929516.1"/>
    </source>
</evidence>
<evidence type="ECO:0000256" key="1">
    <source>
        <dbReference type="SAM" id="MobiDB-lite"/>
    </source>
</evidence>
<dbReference type="OrthoDB" id="411251at2759"/>
<sequence length="80" mass="9179">MIVRQQEELRQVKEQLLLARLGILQPLINVPNTYVAPEEVQQNQRLPTQVLYDSSQGRTIPGYPQQHPPPSTGHHQHLPQ</sequence>
<comment type="caution">
    <text evidence="2">The sequence shown here is derived from an EMBL/GenBank/DDBJ whole genome shotgun (WGS) entry which is preliminary data.</text>
</comment>
<organism evidence="2 3">
    <name type="scientific">Parnassius apollo</name>
    <name type="common">Apollo butterfly</name>
    <name type="synonym">Papilio apollo</name>
    <dbReference type="NCBI Taxonomy" id="110799"/>
    <lineage>
        <taxon>Eukaryota</taxon>
        <taxon>Metazoa</taxon>
        <taxon>Ecdysozoa</taxon>
        <taxon>Arthropoda</taxon>
        <taxon>Hexapoda</taxon>
        <taxon>Insecta</taxon>
        <taxon>Pterygota</taxon>
        <taxon>Neoptera</taxon>
        <taxon>Endopterygota</taxon>
        <taxon>Lepidoptera</taxon>
        <taxon>Glossata</taxon>
        <taxon>Ditrysia</taxon>
        <taxon>Papilionoidea</taxon>
        <taxon>Papilionidae</taxon>
        <taxon>Parnassiinae</taxon>
        <taxon>Parnassini</taxon>
        <taxon>Parnassius</taxon>
        <taxon>Parnassius</taxon>
    </lineage>
</organism>
<dbReference type="Proteomes" id="UP000691718">
    <property type="component" value="Unassembled WGS sequence"/>
</dbReference>
<reference evidence="2" key="1">
    <citation type="submission" date="2021-04" db="EMBL/GenBank/DDBJ databases">
        <authorList>
            <person name="Tunstrom K."/>
        </authorList>
    </citation>
    <scope>NUCLEOTIDE SEQUENCE</scope>
</reference>
<name>A0A8S3VZQ0_PARAO</name>